<sequence>MKKLYQRTFEQVLAQTCPPLNRVEEQRRALASRCSHTESEVTAMTTKPRRPIRILVAAAAVAAALTAGALAASGALGSIPLLSGGAFTSTDSVNWNEPDAGATVAPSQEHVCFPVREEPDLLTVRGGSVYFTTETGEELDITGQFSEAEPYVYSYTASDGSAHDIVIGGSLEDYGYMEYVYDAGGSFVGSAGILPTGYDSANSPPWLTAYEEARGLSF</sequence>
<dbReference type="AlphaFoldDB" id="A0A6N3BWS5"/>
<proteinExistence type="predicted"/>
<keyword evidence="1" id="KW-1133">Transmembrane helix</keyword>
<keyword evidence="1" id="KW-0812">Transmembrane</keyword>
<dbReference type="RefSeq" id="WP_148342222.1">
    <property type="nucleotide sequence ID" value="NZ_CACRUB010000026.1"/>
</dbReference>
<feature type="transmembrane region" description="Helical" evidence="1">
    <location>
        <begin position="54"/>
        <end position="76"/>
    </location>
</feature>
<organism evidence="2">
    <name type="scientific">Flavonifractor plautii</name>
    <name type="common">Fusobacterium plautii</name>
    <dbReference type="NCBI Taxonomy" id="292800"/>
    <lineage>
        <taxon>Bacteria</taxon>
        <taxon>Bacillati</taxon>
        <taxon>Bacillota</taxon>
        <taxon>Clostridia</taxon>
        <taxon>Eubacteriales</taxon>
        <taxon>Oscillospiraceae</taxon>
        <taxon>Flavonifractor</taxon>
    </lineage>
</organism>
<keyword evidence="1" id="KW-0472">Membrane</keyword>
<evidence type="ECO:0000313" key="2">
    <source>
        <dbReference type="EMBL" id="VYU08322.1"/>
    </source>
</evidence>
<evidence type="ECO:0000256" key="1">
    <source>
        <dbReference type="SAM" id="Phobius"/>
    </source>
</evidence>
<dbReference type="EMBL" id="CACRUB010000026">
    <property type="protein sequence ID" value="VYU08322.1"/>
    <property type="molecule type" value="Genomic_DNA"/>
</dbReference>
<protein>
    <submittedName>
        <fullName evidence="2">Uncharacterized protein</fullName>
    </submittedName>
</protein>
<accession>A0A6N3BWS5</accession>
<reference evidence="2" key="1">
    <citation type="submission" date="2019-11" db="EMBL/GenBank/DDBJ databases">
        <authorList>
            <person name="Feng L."/>
        </authorList>
    </citation>
    <scope>NUCLEOTIDE SEQUENCE</scope>
    <source>
        <strain evidence="2">FplautiiLFYP42</strain>
    </source>
</reference>
<gene>
    <name evidence="2" type="ORF">FPLFYP42_01276</name>
</gene>
<name>A0A6N3BWS5_FLAPL</name>